<evidence type="ECO:0000313" key="3">
    <source>
        <dbReference type="Proteomes" id="UP001165060"/>
    </source>
</evidence>
<evidence type="ECO:0000313" key="2">
    <source>
        <dbReference type="EMBL" id="GMI22136.1"/>
    </source>
</evidence>
<dbReference type="EMBL" id="BRYB01000074">
    <property type="protein sequence ID" value="GMI22136.1"/>
    <property type="molecule type" value="Genomic_DNA"/>
</dbReference>
<organism evidence="2 3">
    <name type="scientific">Tetraparma gracilis</name>
    <dbReference type="NCBI Taxonomy" id="2962635"/>
    <lineage>
        <taxon>Eukaryota</taxon>
        <taxon>Sar</taxon>
        <taxon>Stramenopiles</taxon>
        <taxon>Ochrophyta</taxon>
        <taxon>Bolidophyceae</taxon>
        <taxon>Parmales</taxon>
        <taxon>Triparmaceae</taxon>
        <taxon>Tetraparma</taxon>
    </lineage>
</organism>
<feature type="region of interest" description="Disordered" evidence="1">
    <location>
        <begin position="1"/>
        <end position="52"/>
    </location>
</feature>
<gene>
    <name evidence="2" type="ORF">TeGR_g10591</name>
</gene>
<sequence>MNCDFSALDLPSLNSPPLRKGHEADDSPPLTKRARAAPRFSPRDMDSSPYASAYDSAESLPSLCLSTAACEDSLMMVDLDEVDEDAEFCAGTPPLPPTPSPPMFNRSPPAAFIEPEALRPRASSPPFSPHVSLFYGGDEDETAGSLHRSRTSEELANLGALHVSFHGTVNVCEFPKHETFEGVVASELWWTKGDYVQFRENLAWRRSLGFSEEDDVDEREDML</sequence>
<evidence type="ECO:0000256" key="1">
    <source>
        <dbReference type="SAM" id="MobiDB-lite"/>
    </source>
</evidence>
<reference evidence="2 3" key="1">
    <citation type="journal article" date="2023" name="Commun. Biol.">
        <title>Genome analysis of Parmales, the sister group of diatoms, reveals the evolutionary specialization of diatoms from phago-mixotrophs to photoautotrophs.</title>
        <authorList>
            <person name="Ban H."/>
            <person name="Sato S."/>
            <person name="Yoshikawa S."/>
            <person name="Yamada K."/>
            <person name="Nakamura Y."/>
            <person name="Ichinomiya M."/>
            <person name="Sato N."/>
            <person name="Blanc-Mathieu R."/>
            <person name="Endo H."/>
            <person name="Kuwata A."/>
            <person name="Ogata H."/>
        </authorList>
    </citation>
    <scope>NUCLEOTIDE SEQUENCE [LARGE SCALE GENOMIC DNA]</scope>
</reference>
<protein>
    <submittedName>
        <fullName evidence="2">Uncharacterized protein</fullName>
    </submittedName>
</protein>
<keyword evidence="3" id="KW-1185">Reference proteome</keyword>
<dbReference type="Proteomes" id="UP001165060">
    <property type="component" value="Unassembled WGS sequence"/>
</dbReference>
<name>A0ABQ6M9F0_9STRA</name>
<comment type="caution">
    <text evidence="2">The sequence shown here is derived from an EMBL/GenBank/DDBJ whole genome shotgun (WGS) entry which is preliminary data.</text>
</comment>
<accession>A0ABQ6M9F0</accession>
<proteinExistence type="predicted"/>